<feature type="non-terminal residue" evidence="1">
    <location>
        <position position="1"/>
    </location>
</feature>
<protein>
    <recommendedName>
        <fullName evidence="2">DUF2490 domain-containing protein</fullName>
    </recommendedName>
</protein>
<dbReference type="EMBL" id="BARS01032552">
    <property type="protein sequence ID" value="GAG15967.1"/>
    <property type="molecule type" value="Genomic_DNA"/>
</dbReference>
<evidence type="ECO:0000313" key="1">
    <source>
        <dbReference type="EMBL" id="GAG15967.1"/>
    </source>
</evidence>
<organism evidence="1">
    <name type="scientific">marine sediment metagenome</name>
    <dbReference type="NCBI Taxonomy" id="412755"/>
    <lineage>
        <taxon>unclassified sequences</taxon>
        <taxon>metagenomes</taxon>
        <taxon>ecological metagenomes</taxon>
    </lineage>
</organism>
<dbReference type="AlphaFoldDB" id="X0VY23"/>
<gene>
    <name evidence="1" type="ORF">S01H1_50518</name>
</gene>
<proteinExistence type="predicted"/>
<comment type="caution">
    <text evidence="1">The sequence shown here is derived from an EMBL/GenBank/DDBJ whole genome shotgun (WGS) entry which is preliminary data.</text>
</comment>
<sequence length="149" mass="18332">QLKHYESDLDTEAFKKNMFSIITEPMIAYKLTEKWRPHFYLTYNYKAADDSIHVFSSHENTRIHYRRNIYAYLFDIEFHPGGNFIWHFGMQRQFYYNNQGIDFKERRFTLGFECYNKNVSFYIVEAMEGDFPTPKWLHNRTYVQLMLRF</sequence>
<accession>X0VY23</accession>
<name>X0VY23_9ZZZZ</name>
<evidence type="ECO:0008006" key="2">
    <source>
        <dbReference type="Google" id="ProtNLM"/>
    </source>
</evidence>
<reference evidence="1" key="1">
    <citation type="journal article" date="2014" name="Front. Microbiol.">
        <title>High frequency of phylogenetically diverse reductive dehalogenase-homologous genes in deep subseafloor sedimentary metagenomes.</title>
        <authorList>
            <person name="Kawai M."/>
            <person name="Futagami T."/>
            <person name="Toyoda A."/>
            <person name="Takaki Y."/>
            <person name="Nishi S."/>
            <person name="Hori S."/>
            <person name="Arai W."/>
            <person name="Tsubouchi T."/>
            <person name="Morono Y."/>
            <person name="Uchiyama I."/>
            <person name="Ito T."/>
            <person name="Fujiyama A."/>
            <person name="Inagaki F."/>
            <person name="Takami H."/>
        </authorList>
    </citation>
    <scope>NUCLEOTIDE SEQUENCE</scope>
    <source>
        <strain evidence="1">Expedition CK06-06</strain>
    </source>
</reference>